<evidence type="ECO:0000313" key="3">
    <source>
        <dbReference type="Proteomes" id="UP000321393"/>
    </source>
</evidence>
<dbReference type="Proteomes" id="UP000321393">
    <property type="component" value="Unassembled WGS sequence"/>
</dbReference>
<evidence type="ECO:0000313" key="1">
    <source>
        <dbReference type="EMBL" id="KAA0058462.1"/>
    </source>
</evidence>
<evidence type="ECO:0000313" key="4">
    <source>
        <dbReference type="Proteomes" id="UP000321947"/>
    </source>
</evidence>
<dbReference type="EMBL" id="SSTD01013339">
    <property type="protein sequence ID" value="TYK07284.1"/>
    <property type="molecule type" value="Genomic_DNA"/>
</dbReference>
<organism evidence="2 4">
    <name type="scientific">Cucumis melo var. makuwa</name>
    <name type="common">Oriental melon</name>
    <dbReference type="NCBI Taxonomy" id="1194695"/>
    <lineage>
        <taxon>Eukaryota</taxon>
        <taxon>Viridiplantae</taxon>
        <taxon>Streptophyta</taxon>
        <taxon>Embryophyta</taxon>
        <taxon>Tracheophyta</taxon>
        <taxon>Spermatophyta</taxon>
        <taxon>Magnoliopsida</taxon>
        <taxon>eudicotyledons</taxon>
        <taxon>Gunneridae</taxon>
        <taxon>Pentapetalae</taxon>
        <taxon>rosids</taxon>
        <taxon>fabids</taxon>
        <taxon>Cucurbitales</taxon>
        <taxon>Cucurbitaceae</taxon>
        <taxon>Benincaseae</taxon>
        <taxon>Cucumis</taxon>
    </lineage>
</organism>
<dbReference type="EMBL" id="SSTE01006761">
    <property type="protein sequence ID" value="KAA0058462.1"/>
    <property type="molecule type" value="Genomic_DNA"/>
</dbReference>
<protein>
    <submittedName>
        <fullName evidence="2">Uncharacterized protein</fullName>
    </submittedName>
</protein>
<accession>A0A5D3C7R8</accession>
<comment type="caution">
    <text evidence="2">The sequence shown here is derived from an EMBL/GenBank/DDBJ whole genome shotgun (WGS) entry which is preliminary data.</text>
</comment>
<gene>
    <name evidence="2" type="ORF">E5676_scaffold606G001840</name>
    <name evidence="1" type="ORF">E6C27_scaffold132G00500</name>
</gene>
<dbReference type="Proteomes" id="UP000321947">
    <property type="component" value="Unassembled WGS sequence"/>
</dbReference>
<proteinExistence type="predicted"/>
<sequence>MILVRAIPRSVKEEFSGQALVVREMLLSRWWSVTLQSKYVNKARRCWISQVTRLILARANHRLSSNEAMRRLVLRLRCQIKEERQN</sequence>
<evidence type="ECO:0000313" key="2">
    <source>
        <dbReference type="EMBL" id="TYK07284.1"/>
    </source>
</evidence>
<name>A0A5D3C7R8_CUCMM</name>
<dbReference type="AlphaFoldDB" id="A0A5D3C7R8"/>
<reference evidence="3 4" key="1">
    <citation type="submission" date="2019-08" db="EMBL/GenBank/DDBJ databases">
        <title>Draft genome sequences of two oriental melons (Cucumis melo L. var makuwa).</title>
        <authorList>
            <person name="Kwon S.-Y."/>
        </authorList>
    </citation>
    <scope>NUCLEOTIDE SEQUENCE [LARGE SCALE GENOMIC DNA]</scope>
    <source>
        <strain evidence="4">cv. Chang Bougi</strain>
        <strain evidence="3">cv. SW 3</strain>
        <tissue evidence="2">Leaf</tissue>
    </source>
</reference>